<dbReference type="AlphaFoldDB" id="A0A915A418"/>
<dbReference type="WBParaSite" id="PgE483_g001_t01">
    <property type="protein sequence ID" value="PgE483_g001_t01"/>
    <property type="gene ID" value="PgE483_g001"/>
</dbReference>
<proteinExistence type="predicted"/>
<organism evidence="1 2">
    <name type="scientific">Parascaris univalens</name>
    <name type="common">Nematode worm</name>
    <dbReference type="NCBI Taxonomy" id="6257"/>
    <lineage>
        <taxon>Eukaryota</taxon>
        <taxon>Metazoa</taxon>
        <taxon>Ecdysozoa</taxon>
        <taxon>Nematoda</taxon>
        <taxon>Chromadorea</taxon>
        <taxon>Rhabditida</taxon>
        <taxon>Spirurina</taxon>
        <taxon>Ascaridomorpha</taxon>
        <taxon>Ascaridoidea</taxon>
        <taxon>Ascarididae</taxon>
        <taxon>Parascaris</taxon>
    </lineage>
</organism>
<reference evidence="2" key="1">
    <citation type="submission" date="2022-11" db="UniProtKB">
        <authorList>
            <consortium name="WormBaseParasite"/>
        </authorList>
    </citation>
    <scope>IDENTIFICATION</scope>
</reference>
<accession>A0A915A418</accession>
<evidence type="ECO:0000313" key="1">
    <source>
        <dbReference type="Proteomes" id="UP000887569"/>
    </source>
</evidence>
<dbReference type="Proteomes" id="UP000887569">
    <property type="component" value="Unplaced"/>
</dbReference>
<keyword evidence="1" id="KW-1185">Reference proteome</keyword>
<sequence>MWCREQRLLPLRHLLSTMVALTGRRREPRSESVHVILTLQGASIA</sequence>
<evidence type="ECO:0000313" key="2">
    <source>
        <dbReference type="WBParaSite" id="PgE483_g001_t01"/>
    </source>
</evidence>
<protein>
    <submittedName>
        <fullName evidence="2">Uncharacterized protein</fullName>
    </submittedName>
</protein>
<name>A0A915A418_PARUN</name>